<keyword evidence="3" id="KW-1185">Reference proteome</keyword>
<organism evidence="2 3">
    <name type="scientific">Actinocorallia longicatena</name>
    <dbReference type="NCBI Taxonomy" id="111803"/>
    <lineage>
        <taxon>Bacteria</taxon>
        <taxon>Bacillati</taxon>
        <taxon>Actinomycetota</taxon>
        <taxon>Actinomycetes</taxon>
        <taxon>Streptosporangiales</taxon>
        <taxon>Thermomonosporaceae</taxon>
        <taxon>Actinocorallia</taxon>
    </lineage>
</organism>
<evidence type="ECO:0000313" key="2">
    <source>
        <dbReference type="EMBL" id="GAA3207436.1"/>
    </source>
</evidence>
<dbReference type="RefSeq" id="WP_344826171.1">
    <property type="nucleotide sequence ID" value="NZ_BAAAUV010000005.1"/>
</dbReference>
<reference evidence="3" key="1">
    <citation type="journal article" date="2019" name="Int. J. Syst. Evol. Microbiol.">
        <title>The Global Catalogue of Microorganisms (GCM) 10K type strain sequencing project: providing services to taxonomists for standard genome sequencing and annotation.</title>
        <authorList>
            <consortium name="The Broad Institute Genomics Platform"/>
            <consortium name="The Broad Institute Genome Sequencing Center for Infectious Disease"/>
            <person name="Wu L."/>
            <person name="Ma J."/>
        </authorList>
    </citation>
    <scope>NUCLEOTIDE SEQUENCE [LARGE SCALE GENOMIC DNA]</scope>
    <source>
        <strain evidence="3">JCM 9377</strain>
    </source>
</reference>
<evidence type="ECO:0000256" key="1">
    <source>
        <dbReference type="SAM" id="MobiDB-lite"/>
    </source>
</evidence>
<gene>
    <name evidence="2" type="ORF">GCM10010468_23650</name>
</gene>
<proteinExistence type="predicted"/>
<protein>
    <submittedName>
        <fullName evidence="2">Uncharacterized protein</fullName>
    </submittedName>
</protein>
<evidence type="ECO:0000313" key="3">
    <source>
        <dbReference type="Proteomes" id="UP001501237"/>
    </source>
</evidence>
<name>A0ABP6Q7P1_9ACTN</name>
<dbReference type="EMBL" id="BAAAUV010000005">
    <property type="protein sequence ID" value="GAA3207436.1"/>
    <property type="molecule type" value="Genomic_DNA"/>
</dbReference>
<feature type="region of interest" description="Disordered" evidence="1">
    <location>
        <begin position="53"/>
        <end position="104"/>
    </location>
</feature>
<dbReference type="Proteomes" id="UP001501237">
    <property type="component" value="Unassembled WGS sequence"/>
</dbReference>
<sequence>MSEPSEGLPLYVRIRSTCFFVFYDVPAQWIGMHADPWPADVQKRSYFSGPVCGEGSDRPCPDPALPLPTKRSGHIGTDGGLVLPSGAELPGAVPFERPEQEREP</sequence>
<accession>A0ABP6Q7P1</accession>
<comment type="caution">
    <text evidence="2">The sequence shown here is derived from an EMBL/GenBank/DDBJ whole genome shotgun (WGS) entry which is preliminary data.</text>
</comment>